<gene>
    <name evidence="1" type="ORF">ROJ8625_01361</name>
</gene>
<name>A0A1X6YSU7_9RHOB</name>
<dbReference type="OrthoDB" id="5242510at2"/>
<dbReference type="InterPro" id="IPR021848">
    <property type="entry name" value="HODM_asu-like"/>
</dbReference>
<evidence type="ECO:0000313" key="1">
    <source>
        <dbReference type="EMBL" id="SLN30280.1"/>
    </source>
</evidence>
<dbReference type="RefSeq" id="WP_085791351.1">
    <property type="nucleotide sequence ID" value="NZ_FWFK01000002.1"/>
</dbReference>
<protein>
    <recommendedName>
        <fullName evidence="3">DUF3445 domain-containing protein</fullName>
    </recommendedName>
</protein>
<evidence type="ECO:0000313" key="2">
    <source>
        <dbReference type="Proteomes" id="UP000193570"/>
    </source>
</evidence>
<dbReference type="AlphaFoldDB" id="A0A1X6YSU7"/>
<proteinExistence type="predicted"/>
<evidence type="ECO:0008006" key="3">
    <source>
        <dbReference type="Google" id="ProtNLM"/>
    </source>
</evidence>
<dbReference type="EMBL" id="FWFK01000002">
    <property type="protein sequence ID" value="SLN30280.1"/>
    <property type="molecule type" value="Genomic_DNA"/>
</dbReference>
<keyword evidence="2" id="KW-1185">Reference proteome</keyword>
<sequence length="259" mass="29144">MILQRHLPYDPAERPRLPGIQPLSEPWIVTDDAFAEQMAERARLIETDRDAVLAERPGARPAVLEALEAIVAALPDGYKVAADHVVRPDDNAVALDRDDPLATLGRLVQEDVCVLERGEDAAEHVLTAAMLCFPARWRLSEKIGHPLTTIHDPVPDYDGNIARRVQRLFDGIGVGRPLWRCNELWTADPTLYQPDPPATRPKWSREAPDYLRTERQCLVRLPQTRAVVFTIHTYMLERADVPGVRERPEEAPAGTLRPD</sequence>
<dbReference type="Proteomes" id="UP000193570">
    <property type="component" value="Unassembled WGS sequence"/>
</dbReference>
<accession>A0A1X6YSU7</accession>
<dbReference type="Pfam" id="PF11927">
    <property type="entry name" value="HODM_asu-like"/>
    <property type="match status" value="1"/>
</dbReference>
<reference evidence="1 2" key="1">
    <citation type="submission" date="2017-03" db="EMBL/GenBank/DDBJ databases">
        <authorList>
            <person name="Afonso C.L."/>
            <person name="Miller P.J."/>
            <person name="Scott M.A."/>
            <person name="Spackman E."/>
            <person name="Goraichik I."/>
            <person name="Dimitrov K.M."/>
            <person name="Suarez D.L."/>
            <person name="Swayne D.E."/>
        </authorList>
    </citation>
    <scope>NUCLEOTIDE SEQUENCE [LARGE SCALE GENOMIC DNA]</scope>
    <source>
        <strain evidence="1 2">CECT 8625</strain>
    </source>
</reference>
<organism evidence="1 2">
    <name type="scientific">Roseivivax jejudonensis</name>
    <dbReference type="NCBI Taxonomy" id="1529041"/>
    <lineage>
        <taxon>Bacteria</taxon>
        <taxon>Pseudomonadati</taxon>
        <taxon>Pseudomonadota</taxon>
        <taxon>Alphaproteobacteria</taxon>
        <taxon>Rhodobacterales</taxon>
        <taxon>Roseobacteraceae</taxon>
        <taxon>Roseivivax</taxon>
    </lineage>
</organism>